<name>A0A2U8WM01_9HYPH</name>
<dbReference type="Pfam" id="PF13403">
    <property type="entry name" value="Hint_2"/>
    <property type="match status" value="1"/>
</dbReference>
<reference evidence="2 3" key="1">
    <citation type="submission" date="2018-05" db="EMBL/GenBank/DDBJ databases">
        <title>Complete Genome Sequence of Methylobacterium sp. 17Sr1-28.</title>
        <authorList>
            <person name="Srinivasan S."/>
        </authorList>
    </citation>
    <scope>NUCLEOTIDE SEQUENCE [LARGE SCALE GENOMIC DNA]</scope>
    <source>
        <strain evidence="2 3">17Sr1-28</strain>
    </source>
</reference>
<dbReference type="AlphaFoldDB" id="A0A2U8WM01"/>
<dbReference type="OrthoDB" id="7314239at2"/>
<dbReference type="InterPro" id="IPR028992">
    <property type="entry name" value="Hedgehog/Intein_dom"/>
</dbReference>
<feature type="domain" description="Hedgehog/Intein (Hint)" evidence="1">
    <location>
        <begin position="116"/>
        <end position="256"/>
    </location>
</feature>
<proteinExistence type="predicted"/>
<dbReference type="RefSeq" id="WP_109958775.1">
    <property type="nucleotide sequence ID" value="NZ_CP029553.1"/>
</dbReference>
<evidence type="ECO:0000313" key="3">
    <source>
        <dbReference type="Proteomes" id="UP000245444"/>
    </source>
</evidence>
<dbReference type="KEGG" id="mtea:DK419_08960"/>
<evidence type="ECO:0000259" key="1">
    <source>
        <dbReference type="Pfam" id="PF13403"/>
    </source>
</evidence>
<organism evidence="2 3">
    <name type="scientific">Methylobacterium terrae</name>
    <dbReference type="NCBI Taxonomy" id="2202827"/>
    <lineage>
        <taxon>Bacteria</taxon>
        <taxon>Pseudomonadati</taxon>
        <taxon>Pseudomonadota</taxon>
        <taxon>Alphaproteobacteria</taxon>
        <taxon>Hyphomicrobiales</taxon>
        <taxon>Methylobacteriaceae</taxon>
        <taxon>Methylobacterium</taxon>
    </lineage>
</organism>
<dbReference type="Proteomes" id="UP000245444">
    <property type="component" value="Chromosome"/>
</dbReference>
<protein>
    <recommendedName>
        <fullName evidence="1">Hedgehog/Intein (Hint) domain-containing protein</fullName>
    </recommendedName>
</protein>
<dbReference type="Gene3D" id="2.170.16.10">
    <property type="entry name" value="Hedgehog/Intein (Hint) domain"/>
    <property type="match status" value="1"/>
</dbReference>
<sequence>MPVFNNTVYGPRFVGSDDGAPSAGFGIDDVSASNITVTGTVTKAGDTVQATGIFPAESTSTTKTLYATQYDSPGMIQFTNSPTSPTIRYVLSNTELAARQRVTFDGNNTPTDYAPVCFTTGTLIRTARGEVAVEDLRVGDRAVTASGALRPIVWIGRRAIAAAGPLLPHDQQPIRIRAGAFGAGLPTRDLRLSPGHPVLVGTDADGAGGHLVPVMCLINGTTIAREPVAAVTYWHVELDSHDILLAEGLPAESYLDWGDRPFFTEGSDHALHNPDFVVPGLAARCRPVAVDGPVVEAERARLSGVFAAALGEACAWDEAAHFTWIAA</sequence>
<evidence type="ECO:0000313" key="2">
    <source>
        <dbReference type="EMBL" id="AWN46430.1"/>
    </source>
</evidence>
<keyword evidence="3" id="KW-1185">Reference proteome</keyword>
<accession>A0A2U8WM01</accession>
<dbReference type="EMBL" id="CP029553">
    <property type="protein sequence ID" value="AWN46430.1"/>
    <property type="molecule type" value="Genomic_DNA"/>
</dbReference>
<dbReference type="InterPro" id="IPR036844">
    <property type="entry name" value="Hint_dom_sf"/>
</dbReference>
<gene>
    <name evidence="2" type="ORF">DK419_08960</name>
</gene>
<dbReference type="SUPFAM" id="SSF51294">
    <property type="entry name" value="Hedgehog/intein (Hint) domain"/>
    <property type="match status" value="1"/>
</dbReference>